<evidence type="ECO:0000313" key="2">
    <source>
        <dbReference type="Proteomes" id="UP000324800"/>
    </source>
</evidence>
<protein>
    <submittedName>
        <fullName evidence="1">Uncharacterized protein</fullName>
    </submittedName>
</protein>
<comment type="caution">
    <text evidence="1">The sequence shown here is derived from an EMBL/GenBank/DDBJ whole genome shotgun (WGS) entry which is preliminary data.</text>
</comment>
<name>A0A5J4W9G2_9EUKA</name>
<accession>A0A5J4W9G2</accession>
<dbReference type="Proteomes" id="UP000324800">
    <property type="component" value="Unassembled WGS sequence"/>
</dbReference>
<dbReference type="AlphaFoldDB" id="A0A5J4W9G2"/>
<reference evidence="1 2" key="1">
    <citation type="submission" date="2019-03" db="EMBL/GenBank/DDBJ databases">
        <title>Single cell metagenomics reveals metabolic interactions within the superorganism composed of flagellate Streblomastix strix and complex community of Bacteroidetes bacteria on its surface.</title>
        <authorList>
            <person name="Treitli S.C."/>
            <person name="Kolisko M."/>
            <person name="Husnik F."/>
            <person name="Keeling P."/>
            <person name="Hampl V."/>
        </authorList>
    </citation>
    <scope>NUCLEOTIDE SEQUENCE [LARGE SCALE GENOMIC DNA]</scope>
    <source>
        <strain evidence="1">ST1C</strain>
    </source>
</reference>
<proteinExistence type="predicted"/>
<gene>
    <name evidence="1" type="ORF">EZS28_012895</name>
</gene>
<sequence>MFLMIHHNVRIIAGDAQRRREQAVLGKEYKEAHGKDGDVFNVQSKLSKQKIKEQVQIDKLFEGTESTKPIQGILSQSKISPELAQTSVTG</sequence>
<organism evidence="1 2">
    <name type="scientific">Streblomastix strix</name>
    <dbReference type="NCBI Taxonomy" id="222440"/>
    <lineage>
        <taxon>Eukaryota</taxon>
        <taxon>Metamonada</taxon>
        <taxon>Preaxostyla</taxon>
        <taxon>Oxymonadida</taxon>
        <taxon>Streblomastigidae</taxon>
        <taxon>Streblomastix</taxon>
    </lineage>
</organism>
<evidence type="ECO:0000313" key="1">
    <source>
        <dbReference type="EMBL" id="KAA6391581.1"/>
    </source>
</evidence>
<dbReference type="EMBL" id="SNRW01002835">
    <property type="protein sequence ID" value="KAA6391581.1"/>
    <property type="molecule type" value="Genomic_DNA"/>
</dbReference>